<feature type="repeat" description="ANK" evidence="7">
    <location>
        <begin position="71"/>
        <end position="93"/>
    </location>
</feature>
<feature type="transmembrane region" description="Helical" evidence="9">
    <location>
        <begin position="200"/>
        <end position="220"/>
    </location>
</feature>
<dbReference type="PANTHER" id="PTHR24186:SF50">
    <property type="entry name" value="ANKYRIN REPEAT-CONTAINING PROTEIN ITN1-LIKE ISOFORM X1"/>
    <property type="match status" value="1"/>
</dbReference>
<evidence type="ECO:0000256" key="6">
    <source>
        <dbReference type="ARBA" id="ARBA00023136"/>
    </source>
</evidence>
<evidence type="ECO:0000259" key="10">
    <source>
        <dbReference type="Pfam" id="PF13962"/>
    </source>
</evidence>
<feature type="transmembrane region" description="Helical" evidence="9">
    <location>
        <begin position="240"/>
        <end position="264"/>
    </location>
</feature>
<dbReference type="InterPro" id="IPR002110">
    <property type="entry name" value="Ankyrin_rpt"/>
</dbReference>
<dbReference type="GO" id="GO:0005886">
    <property type="term" value="C:plasma membrane"/>
    <property type="evidence" value="ECO:0007669"/>
    <property type="project" value="TreeGrafter"/>
</dbReference>
<evidence type="ECO:0000256" key="7">
    <source>
        <dbReference type="PROSITE-ProRule" id="PRU00023"/>
    </source>
</evidence>
<keyword evidence="2 9" id="KW-0812">Transmembrane</keyword>
<name>A0A978VLT6_ZIZJJ</name>
<dbReference type="InterPro" id="IPR026961">
    <property type="entry name" value="PGG_dom"/>
</dbReference>
<dbReference type="PROSITE" id="PS50088">
    <property type="entry name" value="ANK_REPEAT"/>
    <property type="match status" value="1"/>
</dbReference>
<keyword evidence="3" id="KW-0677">Repeat</keyword>
<keyword evidence="6 9" id="KW-0472">Membrane</keyword>
<dbReference type="Gene3D" id="1.25.40.20">
    <property type="entry name" value="Ankyrin repeat-containing domain"/>
    <property type="match status" value="1"/>
</dbReference>
<comment type="caution">
    <text evidence="11">The sequence shown here is derived from an EMBL/GenBank/DDBJ whole genome shotgun (WGS) entry which is preliminary data.</text>
</comment>
<feature type="transmembrane region" description="Helical" evidence="9">
    <location>
        <begin position="311"/>
        <end position="330"/>
    </location>
</feature>
<dbReference type="SUPFAM" id="SSF48403">
    <property type="entry name" value="Ankyrin repeat"/>
    <property type="match status" value="1"/>
</dbReference>
<evidence type="ECO:0000256" key="9">
    <source>
        <dbReference type="SAM" id="Phobius"/>
    </source>
</evidence>
<evidence type="ECO:0000256" key="1">
    <source>
        <dbReference type="ARBA" id="ARBA00004141"/>
    </source>
</evidence>
<evidence type="ECO:0000256" key="2">
    <source>
        <dbReference type="ARBA" id="ARBA00022692"/>
    </source>
</evidence>
<dbReference type="Proteomes" id="UP000813462">
    <property type="component" value="Unassembled WGS sequence"/>
</dbReference>
<protein>
    <recommendedName>
        <fullName evidence="10">PGG domain-containing protein</fullName>
    </recommendedName>
</protein>
<evidence type="ECO:0000256" key="8">
    <source>
        <dbReference type="SAM" id="MobiDB-lite"/>
    </source>
</evidence>
<dbReference type="InterPro" id="IPR036770">
    <property type="entry name" value="Ankyrin_rpt-contain_sf"/>
</dbReference>
<evidence type="ECO:0000256" key="4">
    <source>
        <dbReference type="ARBA" id="ARBA00022989"/>
    </source>
</evidence>
<comment type="subcellular location">
    <subcellularLocation>
        <location evidence="1">Membrane</location>
        <topology evidence="1">Multi-pass membrane protein</topology>
    </subcellularLocation>
</comment>
<reference evidence="11" key="1">
    <citation type="journal article" date="2021" name="Front. Plant Sci.">
        <title>Chromosome-Scale Genome Assembly for Chinese Sour Jujube and Insights Into Its Genome Evolution and Domestication Signature.</title>
        <authorList>
            <person name="Shen L.-Y."/>
            <person name="Luo H."/>
            <person name="Wang X.-L."/>
            <person name="Wang X.-M."/>
            <person name="Qiu X.-J."/>
            <person name="Liu H."/>
            <person name="Zhou S.-S."/>
            <person name="Jia K.-H."/>
            <person name="Nie S."/>
            <person name="Bao Y.-T."/>
            <person name="Zhang R.-G."/>
            <person name="Yun Q.-Z."/>
            <person name="Chai Y.-H."/>
            <person name="Lu J.-Y."/>
            <person name="Li Y."/>
            <person name="Zhao S.-W."/>
            <person name="Mao J.-F."/>
            <person name="Jia S.-G."/>
            <person name="Mao Y.-M."/>
        </authorList>
    </citation>
    <scope>NUCLEOTIDE SEQUENCE</scope>
    <source>
        <strain evidence="11">AT0</strain>
        <tissue evidence="11">Leaf</tissue>
    </source>
</reference>
<keyword evidence="5 7" id="KW-0040">ANK repeat</keyword>
<feature type="transmembrane region" description="Helical" evidence="9">
    <location>
        <begin position="285"/>
        <end position="305"/>
    </location>
</feature>
<dbReference type="Pfam" id="PF13962">
    <property type="entry name" value="PGG"/>
    <property type="match status" value="1"/>
</dbReference>
<gene>
    <name evidence="11" type="ORF">FEM48_Zijuj04G0196900</name>
</gene>
<proteinExistence type="predicted"/>
<keyword evidence="4 9" id="KW-1133">Transmembrane helix</keyword>
<evidence type="ECO:0000256" key="3">
    <source>
        <dbReference type="ARBA" id="ARBA00022737"/>
    </source>
</evidence>
<dbReference type="PROSITE" id="PS50297">
    <property type="entry name" value="ANK_REP_REGION"/>
    <property type="match status" value="1"/>
</dbReference>
<feature type="region of interest" description="Disordered" evidence="8">
    <location>
        <begin position="164"/>
        <end position="184"/>
    </location>
</feature>
<dbReference type="AlphaFoldDB" id="A0A978VLT6"/>
<evidence type="ECO:0000313" key="11">
    <source>
        <dbReference type="EMBL" id="KAH7534055.1"/>
    </source>
</evidence>
<evidence type="ECO:0000256" key="5">
    <source>
        <dbReference type="ARBA" id="ARBA00023043"/>
    </source>
</evidence>
<evidence type="ECO:0000313" key="12">
    <source>
        <dbReference type="Proteomes" id="UP000813462"/>
    </source>
</evidence>
<feature type="domain" description="PGG" evidence="10">
    <location>
        <begin position="192"/>
        <end position="303"/>
    </location>
</feature>
<dbReference type="PANTHER" id="PTHR24186">
    <property type="entry name" value="PROTEIN PHOSPHATASE 1 REGULATORY SUBUNIT"/>
    <property type="match status" value="1"/>
</dbReference>
<sequence>MLVAALKFEYRAPDLSLEEVRHLLCSFLLHAGNKCVNVGYRKANQPTQTASVVRFTLKPRLESLINAADNEGNTPLHVAAGRDKYRIITILVNEIKVHKKAQNHNFQKPSDLIRTNPNIGALYKASGLSMIAMRLEKQGGQPSLHSLVHKAEYRKPIKKDITINRVGSNRDKDHDHTSKEVGYDQDKDVKSNRLKNISTIHLLVATLIATMTFTAGFTMPGGFEQNESSRKGLALLSDNAYFHLFVITDSLAFYYSSASVFLQFCAASEHNYHLLLRFTKVSATLIYISSLGMVVAFTSALHAVMPGSSMLAYYTFVSGICCVVAYIFGFL</sequence>
<dbReference type="EMBL" id="JAEACU010000004">
    <property type="protein sequence ID" value="KAH7534055.1"/>
    <property type="molecule type" value="Genomic_DNA"/>
</dbReference>
<accession>A0A978VLT6</accession>
<organism evidence="11 12">
    <name type="scientific">Ziziphus jujuba var. spinosa</name>
    <dbReference type="NCBI Taxonomy" id="714518"/>
    <lineage>
        <taxon>Eukaryota</taxon>
        <taxon>Viridiplantae</taxon>
        <taxon>Streptophyta</taxon>
        <taxon>Embryophyta</taxon>
        <taxon>Tracheophyta</taxon>
        <taxon>Spermatophyta</taxon>
        <taxon>Magnoliopsida</taxon>
        <taxon>eudicotyledons</taxon>
        <taxon>Gunneridae</taxon>
        <taxon>Pentapetalae</taxon>
        <taxon>rosids</taxon>
        <taxon>fabids</taxon>
        <taxon>Rosales</taxon>
        <taxon>Rhamnaceae</taxon>
        <taxon>Paliureae</taxon>
        <taxon>Ziziphus</taxon>
    </lineage>
</organism>